<sequence length="147" mass="17005">MKCTLSKFADDTKLCGVVDMLEGRDAIQRDLDRLERWAHANCMKFNNAKHDYRLGREWIESSPKEKDLGVSIDEKLKMSRQCALAAQKANHVLGCIKRSVTSRSREVILPLYSALVRPHLECCVQLWGPQHKTDMELLERVQRRPRS</sequence>
<protein>
    <submittedName>
        <fullName evidence="1">cAMP-dependent protein kinase inhibitor alpha</fullName>
    </submittedName>
</protein>
<keyword evidence="1" id="KW-0649">Protein kinase inhibitor</keyword>
<dbReference type="GO" id="GO:0004860">
    <property type="term" value="F:protein kinase inhibitor activity"/>
    <property type="evidence" value="ECO:0007669"/>
    <property type="project" value="UniProtKB-KW"/>
</dbReference>
<gene>
    <name evidence="1" type="ORF">GRJ2_001697900</name>
</gene>
<name>A0ABC9X3R8_GRUJA</name>
<dbReference type="EMBL" id="BAAFJT010000007">
    <property type="protein sequence ID" value="GAB0192326.1"/>
    <property type="molecule type" value="Genomic_DNA"/>
</dbReference>
<organism evidence="1 2">
    <name type="scientific">Grus japonensis</name>
    <name type="common">Japanese crane</name>
    <name type="synonym">Red-crowned crane</name>
    <dbReference type="NCBI Taxonomy" id="30415"/>
    <lineage>
        <taxon>Eukaryota</taxon>
        <taxon>Metazoa</taxon>
        <taxon>Chordata</taxon>
        <taxon>Craniata</taxon>
        <taxon>Vertebrata</taxon>
        <taxon>Euteleostomi</taxon>
        <taxon>Archelosauria</taxon>
        <taxon>Archosauria</taxon>
        <taxon>Dinosauria</taxon>
        <taxon>Saurischia</taxon>
        <taxon>Theropoda</taxon>
        <taxon>Coelurosauria</taxon>
        <taxon>Aves</taxon>
        <taxon>Neognathae</taxon>
        <taxon>Neoaves</taxon>
        <taxon>Gruiformes</taxon>
        <taxon>Gruidae</taxon>
        <taxon>Grus</taxon>
    </lineage>
</organism>
<accession>A0ABC9X3R8</accession>
<comment type="caution">
    <text evidence="1">The sequence shown here is derived from an EMBL/GenBank/DDBJ whole genome shotgun (WGS) entry which is preliminary data.</text>
</comment>
<evidence type="ECO:0000313" key="2">
    <source>
        <dbReference type="Proteomes" id="UP001623348"/>
    </source>
</evidence>
<reference evidence="1 2" key="1">
    <citation type="submission" date="2024-06" db="EMBL/GenBank/DDBJ databases">
        <title>The draft genome of Grus japonensis, version 3.</title>
        <authorList>
            <person name="Nabeshima K."/>
            <person name="Suzuki S."/>
            <person name="Onuma M."/>
        </authorList>
    </citation>
    <scope>NUCLEOTIDE SEQUENCE [LARGE SCALE GENOMIC DNA]</scope>
    <source>
        <strain evidence="1 2">451A</strain>
    </source>
</reference>
<evidence type="ECO:0000313" key="1">
    <source>
        <dbReference type="EMBL" id="GAB0192326.1"/>
    </source>
</evidence>
<keyword evidence="2" id="KW-1185">Reference proteome</keyword>
<dbReference type="PANTHER" id="PTHR33332">
    <property type="entry name" value="REVERSE TRANSCRIPTASE DOMAIN-CONTAINING PROTEIN"/>
    <property type="match status" value="1"/>
</dbReference>
<dbReference type="AlphaFoldDB" id="A0ABC9X3R8"/>
<proteinExistence type="predicted"/>
<dbReference type="Proteomes" id="UP001623348">
    <property type="component" value="Unassembled WGS sequence"/>
</dbReference>